<accession>A0A840KAZ5</accession>
<evidence type="ECO:0000313" key="2">
    <source>
        <dbReference type="Proteomes" id="UP000592180"/>
    </source>
</evidence>
<organism evidence="1 2">
    <name type="scientific">Chryseobacterium defluvii</name>
    <dbReference type="NCBI Taxonomy" id="160396"/>
    <lineage>
        <taxon>Bacteria</taxon>
        <taxon>Pseudomonadati</taxon>
        <taxon>Bacteroidota</taxon>
        <taxon>Flavobacteriia</taxon>
        <taxon>Flavobacteriales</taxon>
        <taxon>Weeksellaceae</taxon>
        <taxon>Chryseobacterium group</taxon>
        <taxon>Chryseobacterium</taxon>
    </lineage>
</organism>
<protein>
    <submittedName>
        <fullName evidence="1">Uncharacterized protein</fullName>
    </submittedName>
</protein>
<dbReference type="Proteomes" id="UP000592180">
    <property type="component" value="Unassembled WGS sequence"/>
</dbReference>
<comment type="caution">
    <text evidence="1">The sequence shown here is derived from an EMBL/GenBank/DDBJ whole genome shotgun (WGS) entry which is preliminary data.</text>
</comment>
<keyword evidence="2" id="KW-1185">Reference proteome</keyword>
<name>A0A840KAZ5_9FLAO</name>
<reference evidence="1 2" key="1">
    <citation type="submission" date="2020-08" db="EMBL/GenBank/DDBJ databases">
        <title>Functional genomics of gut bacteria from endangered species of beetles.</title>
        <authorList>
            <person name="Carlos-Shanley C."/>
        </authorList>
    </citation>
    <scope>NUCLEOTIDE SEQUENCE [LARGE SCALE GENOMIC DNA]</scope>
    <source>
        <strain evidence="1 2">S00151</strain>
    </source>
</reference>
<sequence length="493" mass="59264">MQISDRKDIRDFIVDIENRFQVNDWKFNDIHIWPLLRFMLYFHLIFKTEQSDPEEKTFSSPEPSAQKINPVKKLYYYLQTSKLFFRWLSSLRKVRYLFVGAFAHRAELEGVFYNKFYDPLIQKYNLTDFSLLEYTENKEKKINHSEKSIQFLYGFRLFTYYYKLTKPFNKKNKIELEGYPEFTDFLKTNELTKDFAEKRSREQVTEYLNNHLDIRYRFVLMVIKKIRPEYLFILCYYTEFGMLLAAIANQYKIKTIEMQHGPQTNIHMAYSNWSNLPDKGYDMLPGMYWNWDKSSAEVINSTFKNNSNYSAFVGGNPWFDFDFRKKAPEEPFIFYTMQPSPVEISMLLSSNIIEAIKRSNYQWYLRFHPRQSEQEKEEIFKIIQENSLDDKVEFEKANSYPLPLLLRSCLFNVTHFSGTIIEADMLNKKTVLLNKIGKESFESRIENGMAVYIDYDRHDFQDRFSEFESRLNDHSEKSESKIDTHFINTIFNS</sequence>
<proteinExistence type="predicted"/>
<dbReference type="AlphaFoldDB" id="A0A840KAZ5"/>
<dbReference type="EMBL" id="JACHLE010000002">
    <property type="protein sequence ID" value="MBB4806601.1"/>
    <property type="molecule type" value="Genomic_DNA"/>
</dbReference>
<gene>
    <name evidence="1" type="ORF">HNP38_001897</name>
</gene>
<evidence type="ECO:0000313" key="1">
    <source>
        <dbReference type="EMBL" id="MBB4806601.1"/>
    </source>
</evidence>
<dbReference type="SUPFAM" id="SSF53756">
    <property type="entry name" value="UDP-Glycosyltransferase/glycogen phosphorylase"/>
    <property type="match status" value="1"/>
</dbReference>
<dbReference type="RefSeq" id="WP_184188235.1">
    <property type="nucleotide sequence ID" value="NZ_JACHLE010000002.1"/>
</dbReference>